<dbReference type="EC" id="2.7.7.49" evidence="1"/>
<dbReference type="GO" id="GO:0004190">
    <property type="term" value="F:aspartic-type endopeptidase activity"/>
    <property type="evidence" value="ECO:0007669"/>
    <property type="project" value="InterPro"/>
</dbReference>
<dbReference type="FunFam" id="1.10.340.70:FF:000001">
    <property type="entry name" value="Retrovirus-related Pol polyprotein from transposon gypsy-like Protein"/>
    <property type="match status" value="1"/>
</dbReference>
<feature type="region of interest" description="Disordered" evidence="3">
    <location>
        <begin position="315"/>
        <end position="347"/>
    </location>
</feature>
<gene>
    <name evidence="6" type="ORF">C7M84_009535</name>
</gene>
<organism evidence="6 7">
    <name type="scientific">Penaeus vannamei</name>
    <name type="common">Whiteleg shrimp</name>
    <name type="synonym">Litopenaeus vannamei</name>
    <dbReference type="NCBI Taxonomy" id="6689"/>
    <lineage>
        <taxon>Eukaryota</taxon>
        <taxon>Metazoa</taxon>
        <taxon>Ecdysozoa</taxon>
        <taxon>Arthropoda</taxon>
        <taxon>Crustacea</taxon>
        <taxon>Multicrustacea</taxon>
        <taxon>Malacostraca</taxon>
        <taxon>Eumalacostraca</taxon>
        <taxon>Eucarida</taxon>
        <taxon>Decapoda</taxon>
        <taxon>Dendrobranchiata</taxon>
        <taxon>Penaeoidea</taxon>
        <taxon>Penaeidae</taxon>
        <taxon>Penaeus</taxon>
    </lineage>
</organism>
<dbReference type="InterPro" id="IPR001584">
    <property type="entry name" value="Integrase_cat-core"/>
</dbReference>
<dbReference type="SUPFAM" id="SSF53098">
    <property type="entry name" value="Ribonuclease H-like"/>
    <property type="match status" value="1"/>
</dbReference>
<evidence type="ECO:0000256" key="3">
    <source>
        <dbReference type="SAM" id="MobiDB-lite"/>
    </source>
</evidence>
<dbReference type="InterPro" id="IPR021109">
    <property type="entry name" value="Peptidase_aspartic_dom_sf"/>
</dbReference>
<dbReference type="GO" id="GO:0006508">
    <property type="term" value="P:proteolysis"/>
    <property type="evidence" value="ECO:0007669"/>
    <property type="project" value="InterPro"/>
</dbReference>
<dbReference type="InterPro" id="IPR001995">
    <property type="entry name" value="Peptidase_A2_cat"/>
</dbReference>
<feature type="region of interest" description="Disordered" evidence="3">
    <location>
        <begin position="654"/>
        <end position="692"/>
    </location>
</feature>
<evidence type="ECO:0000313" key="7">
    <source>
        <dbReference type="Proteomes" id="UP000283509"/>
    </source>
</evidence>
<proteinExistence type="predicted"/>
<feature type="domain" description="Integrase catalytic" evidence="5">
    <location>
        <begin position="843"/>
        <end position="933"/>
    </location>
</feature>
<sequence length="1019" mass="113006">MPRTRNTVQGEPTNESSGSSANTLLEGPEFPRDHAQSLISGQRLEPRDHLSLSMYEELVDKFERLNSRFSALEGQYANIVRLLEPRASEPHIHSPAAASASQVEAGVHAVTTDHSSQRAPVNPRPLDQGITLRDPIPPYRAEVPASQPLRRNQELETWLRHVEQAHPYGTDEALIRAARGSCRGTADIVINSPVFDGIGTWDEFKETLRQRLRGTCSSMEYLRHLGSYVLGDTSPRDFYLAVETMVYQGMRDYPGELGPAEPLMRRTFLQGLPPWLREKLLLIEDQPLYRVVEAAQKVWHHRHYAGRVEKPLVSFSSEAGPKPRSSTPREGRSPAASPPVDPLAELPVRTREPRRWCPYHQNNVGHRPTEHNRNHNEPLPGTMMMAGAEGSDSSTEPELPEAQIQAGRPLLNCVVAGTKVLAFLDSGSEATVVKESCFRRISNTPLSPHPRGLRGASGAALDIKGRATLEFKFSRACKCRHSVFVVDDDTRFPAEVLIGVDLLRRFNFKLNLSPVSGASSASFNGVQLGVSFSGAGSLGILTYHEPEAVLRCCSASGGDREGAMRCARRVTCPPRAGRFVRCLVNGLKGGLACVESDTAKVLVPRSLVDLSQPEVDVWVVNDQTVPVEIEQGFVLCYAAIVEVSLNRLEYDAESMDQDSGVNPEDVGSSSGDSRGALGMASSTPIDDGSEPDSLMADFEDRFDFAHGLNDFGYNTDEFETWWSVIREMIPWQQLIEYLEEGRLPPRRIPLPLDQFELRDRVLYHVKSNNERALLQLVIPRSLRGAALDAVHAVPSAGHQGVHRTYQRLRDHFYFPGMLAASRKYVASCTACQRRKGAIARTPLQSMPDVAEPFERVSVDILTLTPSARGNKYVLVLIDHLTRFVELFPLATKDAQTVADVFLAEFVTRYGPPRTLLSDNGLEFRNRLLSDICRDSHFPLVGSNHVIYAEGALPSLRSKLRAARVAAGEAARKARERWTADHDRRRRARPRSITKGIWSLCIAALSCTPVTEPDPWVPDG</sequence>
<protein>
    <recommendedName>
        <fullName evidence="1">RNA-directed DNA polymerase</fullName>
        <ecNumber evidence="1">2.7.7.49</ecNumber>
    </recommendedName>
</protein>
<dbReference type="AlphaFoldDB" id="A0A423UAC9"/>
<dbReference type="InterPro" id="IPR050951">
    <property type="entry name" value="Retrovirus_Pol_polyprotein"/>
</dbReference>
<feature type="compositionally biased region" description="Polar residues" evidence="3">
    <location>
        <begin position="1"/>
        <end position="23"/>
    </location>
</feature>
<dbReference type="SUPFAM" id="SSF50630">
    <property type="entry name" value="Acid proteases"/>
    <property type="match status" value="1"/>
</dbReference>
<dbReference type="InterPro" id="IPR041588">
    <property type="entry name" value="Integrase_H2C2"/>
</dbReference>
<evidence type="ECO:0000259" key="4">
    <source>
        <dbReference type="PROSITE" id="PS50175"/>
    </source>
</evidence>
<dbReference type="Pfam" id="PF00665">
    <property type="entry name" value="rve"/>
    <property type="match status" value="1"/>
</dbReference>
<dbReference type="Gene3D" id="1.10.340.70">
    <property type="match status" value="1"/>
</dbReference>
<evidence type="ECO:0000256" key="1">
    <source>
        <dbReference type="ARBA" id="ARBA00012493"/>
    </source>
</evidence>
<evidence type="ECO:0000313" key="6">
    <source>
        <dbReference type="EMBL" id="ROT85664.1"/>
    </source>
</evidence>
<dbReference type="PROSITE" id="PS50994">
    <property type="entry name" value="INTEGRASE"/>
    <property type="match status" value="1"/>
</dbReference>
<dbReference type="OrthoDB" id="6382106at2759"/>
<feature type="compositionally biased region" description="Basic and acidic residues" evidence="3">
    <location>
        <begin position="367"/>
        <end position="376"/>
    </location>
</feature>
<keyword evidence="7" id="KW-1185">Reference proteome</keyword>
<dbReference type="Gene3D" id="2.40.70.10">
    <property type="entry name" value="Acid Proteases"/>
    <property type="match status" value="1"/>
</dbReference>
<dbReference type="PANTHER" id="PTHR37984:SF15">
    <property type="entry name" value="INTEGRASE CATALYTIC DOMAIN-CONTAINING PROTEIN"/>
    <property type="match status" value="1"/>
</dbReference>
<dbReference type="PROSITE" id="PS50175">
    <property type="entry name" value="ASP_PROT_RETROV"/>
    <property type="match status" value="1"/>
</dbReference>
<dbReference type="Gene3D" id="3.30.420.10">
    <property type="entry name" value="Ribonuclease H-like superfamily/Ribonuclease H"/>
    <property type="match status" value="1"/>
</dbReference>
<feature type="region of interest" description="Disordered" evidence="3">
    <location>
        <begin position="1"/>
        <end position="29"/>
    </location>
</feature>
<feature type="region of interest" description="Disordered" evidence="3">
    <location>
        <begin position="111"/>
        <end position="142"/>
    </location>
</feature>
<feature type="region of interest" description="Disordered" evidence="3">
    <location>
        <begin position="360"/>
        <end position="381"/>
    </location>
</feature>
<comment type="caution">
    <text evidence="6">The sequence shown here is derived from an EMBL/GenBank/DDBJ whole genome shotgun (WGS) entry which is preliminary data.</text>
</comment>
<dbReference type="GO" id="GO:0003964">
    <property type="term" value="F:RNA-directed DNA polymerase activity"/>
    <property type="evidence" value="ECO:0007669"/>
    <property type="project" value="UniProtKB-EC"/>
</dbReference>
<evidence type="ECO:0000259" key="5">
    <source>
        <dbReference type="PROSITE" id="PS50994"/>
    </source>
</evidence>
<evidence type="ECO:0000256" key="2">
    <source>
        <dbReference type="ARBA" id="ARBA00022801"/>
    </source>
</evidence>
<dbReference type="Proteomes" id="UP000283509">
    <property type="component" value="Unassembled WGS sequence"/>
</dbReference>
<dbReference type="EMBL" id="QCYY01000221">
    <property type="protein sequence ID" value="ROT85664.1"/>
    <property type="molecule type" value="Genomic_DNA"/>
</dbReference>
<dbReference type="InterPro" id="IPR012337">
    <property type="entry name" value="RNaseH-like_sf"/>
</dbReference>
<reference evidence="6 7" key="2">
    <citation type="submission" date="2019-01" db="EMBL/GenBank/DDBJ databases">
        <title>The decoding of complex shrimp genome reveals the adaptation for benthos swimmer, frequently molting mechanism and breeding impact on genome.</title>
        <authorList>
            <person name="Sun Y."/>
            <person name="Gao Y."/>
            <person name="Yu Y."/>
        </authorList>
    </citation>
    <scope>NUCLEOTIDE SEQUENCE [LARGE SCALE GENOMIC DNA]</scope>
    <source>
        <tissue evidence="6">Muscle</tissue>
    </source>
</reference>
<dbReference type="InterPro" id="IPR036397">
    <property type="entry name" value="RNaseH_sf"/>
</dbReference>
<accession>A0A423UAC9</accession>
<dbReference type="Pfam" id="PF17921">
    <property type="entry name" value="Integrase_H2C2"/>
    <property type="match status" value="1"/>
</dbReference>
<dbReference type="PANTHER" id="PTHR37984">
    <property type="entry name" value="PROTEIN CBG26694"/>
    <property type="match status" value="1"/>
</dbReference>
<name>A0A423UAC9_PENVA</name>
<dbReference type="GO" id="GO:0003676">
    <property type="term" value="F:nucleic acid binding"/>
    <property type="evidence" value="ECO:0007669"/>
    <property type="project" value="InterPro"/>
</dbReference>
<dbReference type="GO" id="GO:0015074">
    <property type="term" value="P:DNA integration"/>
    <property type="evidence" value="ECO:0007669"/>
    <property type="project" value="InterPro"/>
</dbReference>
<reference evidence="6 7" key="1">
    <citation type="submission" date="2018-04" db="EMBL/GenBank/DDBJ databases">
        <authorList>
            <person name="Zhang X."/>
            <person name="Yuan J."/>
            <person name="Li F."/>
            <person name="Xiang J."/>
        </authorList>
    </citation>
    <scope>NUCLEOTIDE SEQUENCE [LARGE SCALE GENOMIC DNA]</scope>
    <source>
        <tissue evidence="6">Muscle</tissue>
    </source>
</reference>
<feature type="domain" description="Peptidase A2" evidence="4">
    <location>
        <begin position="420"/>
        <end position="502"/>
    </location>
</feature>
<keyword evidence="2" id="KW-0378">Hydrolase</keyword>